<dbReference type="InterPro" id="IPR033949">
    <property type="entry name" value="CobQ_GATase1"/>
</dbReference>
<dbReference type="Proteomes" id="UP000095255">
    <property type="component" value="Unassembled WGS sequence"/>
</dbReference>
<keyword evidence="2 4" id="KW-0169">Cobalamin biosynthesis</keyword>
<dbReference type="InterPro" id="IPR011698">
    <property type="entry name" value="GATase_3"/>
</dbReference>
<evidence type="ECO:0000259" key="5">
    <source>
        <dbReference type="Pfam" id="PF01656"/>
    </source>
</evidence>
<feature type="active site" description="Nucleophile" evidence="4">
    <location>
        <position position="335"/>
    </location>
</feature>
<comment type="pathway">
    <text evidence="1 4">Cofactor biosynthesis; adenosylcobalamin biosynthesis.</text>
</comment>
<dbReference type="NCBIfam" id="TIGR00313">
    <property type="entry name" value="cobQ"/>
    <property type="match status" value="1"/>
</dbReference>
<name>A0A1E5L3X9_9FIRM</name>
<dbReference type="STRING" id="1390249.BHU72_07985"/>
<dbReference type="GO" id="GO:0009236">
    <property type="term" value="P:cobalamin biosynthetic process"/>
    <property type="evidence" value="ECO:0007669"/>
    <property type="project" value="UniProtKB-UniRule"/>
</dbReference>
<dbReference type="Gene3D" id="3.40.50.300">
    <property type="entry name" value="P-loop containing nucleotide triphosphate hydrolases"/>
    <property type="match status" value="1"/>
</dbReference>
<organism evidence="7 8">
    <name type="scientific">Desulfuribacillus stibiiarsenatis</name>
    <dbReference type="NCBI Taxonomy" id="1390249"/>
    <lineage>
        <taxon>Bacteria</taxon>
        <taxon>Bacillati</taxon>
        <taxon>Bacillota</taxon>
        <taxon>Desulfuribacillia</taxon>
        <taxon>Desulfuribacillales</taxon>
        <taxon>Desulfuribacillaceae</taxon>
        <taxon>Desulfuribacillus</taxon>
    </lineage>
</organism>
<feature type="domain" description="CobQ/CobB/MinD/ParA nucleotide binding" evidence="5">
    <location>
        <begin position="1"/>
        <end position="230"/>
    </location>
</feature>
<dbReference type="CDD" id="cd01750">
    <property type="entry name" value="GATase1_CobQ"/>
    <property type="match status" value="1"/>
</dbReference>
<keyword evidence="3 4" id="KW-0315">Glutamine amidotransferase</keyword>
<dbReference type="SUPFAM" id="SSF52317">
    <property type="entry name" value="Class I glutamine amidotransferase-like"/>
    <property type="match status" value="1"/>
</dbReference>
<evidence type="ECO:0000313" key="7">
    <source>
        <dbReference type="EMBL" id="OEH84842.1"/>
    </source>
</evidence>
<protein>
    <recommendedName>
        <fullName evidence="4">Cobyric acid synthase</fullName>
    </recommendedName>
</protein>
<dbReference type="HAMAP" id="MF_00028">
    <property type="entry name" value="CobQ"/>
    <property type="match status" value="1"/>
</dbReference>
<dbReference type="UniPathway" id="UPA00148"/>
<dbReference type="AlphaFoldDB" id="A0A1E5L3X9"/>
<comment type="similarity">
    <text evidence="4">Belongs to the CobB/CobQ family. CobQ subfamily.</text>
</comment>
<dbReference type="SUPFAM" id="SSF52540">
    <property type="entry name" value="P-loop containing nucleoside triphosphate hydrolases"/>
    <property type="match status" value="1"/>
</dbReference>
<dbReference type="GO" id="GO:0015420">
    <property type="term" value="F:ABC-type vitamin B12 transporter activity"/>
    <property type="evidence" value="ECO:0007669"/>
    <property type="project" value="UniProtKB-UniRule"/>
</dbReference>
<reference evidence="7 8" key="1">
    <citation type="submission" date="2016-09" db="EMBL/GenBank/DDBJ databases">
        <title>Desulfuribacillus arsenicus sp. nov., an obligately anaerobic, dissimilatory arsenic- and antimonate-reducing bacterium isolated from anoxic sediments.</title>
        <authorList>
            <person name="Abin C.A."/>
            <person name="Hollibaugh J.T."/>
        </authorList>
    </citation>
    <scope>NUCLEOTIDE SEQUENCE [LARGE SCALE GENOMIC DNA]</scope>
    <source>
        <strain evidence="7 8">MLFW-2</strain>
    </source>
</reference>
<evidence type="ECO:0000256" key="2">
    <source>
        <dbReference type="ARBA" id="ARBA00022573"/>
    </source>
</evidence>
<comment type="function">
    <text evidence="4">Catalyzes amidations at positions B, D, E, and G on adenosylcobyrinic A,C-diamide. NH(2) groups are provided by glutamine, and one molecule of ATP is hydrogenolyzed for each amidation.</text>
</comment>
<dbReference type="PANTHER" id="PTHR21343">
    <property type="entry name" value="DETHIOBIOTIN SYNTHETASE"/>
    <property type="match status" value="1"/>
</dbReference>
<evidence type="ECO:0000256" key="1">
    <source>
        <dbReference type="ARBA" id="ARBA00004953"/>
    </source>
</evidence>
<accession>A0A1E5L3X9</accession>
<evidence type="ECO:0000259" key="6">
    <source>
        <dbReference type="Pfam" id="PF07685"/>
    </source>
</evidence>
<dbReference type="OrthoDB" id="9808302at2"/>
<dbReference type="Gene3D" id="3.40.50.880">
    <property type="match status" value="1"/>
</dbReference>
<dbReference type="InterPro" id="IPR047045">
    <property type="entry name" value="CobQ_N"/>
</dbReference>
<keyword evidence="8" id="KW-1185">Reference proteome</keyword>
<dbReference type="PROSITE" id="PS51273">
    <property type="entry name" value="GATASE_TYPE_1"/>
    <property type="match status" value="1"/>
</dbReference>
<evidence type="ECO:0000313" key="8">
    <source>
        <dbReference type="Proteomes" id="UP000095255"/>
    </source>
</evidence>
<proteinExistence type="inferred from homology"/>
<dbReference type="EMBL" id="MJAT01000036">
    <property type="protein sequence ID" value="OEH84842.1"/>
    <property type="molecule type" value="Genomic_DNA"/>
</dbReference>
<evidence type="ECO:0000256" key="4">
    <source>
        <dbReference type="HAMAP-Rule" id="MF_00028"/>
    </source>
</evidence>
<dbReference type="Pfam" id="PF01656">
    <property type="entry name" value="CbiA"/>
    <property type="match status" value="1"/>
</dbReference>
<comment type="caution">
    <text evidence="7">The sequence shown here is derived from an EMBL/GenBank/DDBJ whole genome shotgun (WGS) entry which is preliminary data.</text>
</comment>
<dbReference type="InterPro" id="IPR004459">
    <property type="entry name" value="CobQ_synth"/>
</dbReference>
<dbReference type="InterPro" id="IPR027417">
    <property type="entry name" value="P-loop_NTPase"/>
</dbReference>
<feature type="domain" description="CobB/CobQ-like glutamine amidotransferase" evidence="6">
    <location>
        <begin position="253"/>
        <end position="454"/>
    </location>
</feature>
<feature type="active site" evidence="4">
    <location>
        <position position="448"/>
    </location>
</feature>
<evidence type="ECO:0000256" key="3">
    <source>
        <dbReference type="ARBA" id="ARBA00022962"/>
    </source>
</evidence>
<dbReference type="NCBIfam" id="NF001989">
    <property type="entry name" value="PRK00784.1"/>
    <property type="match status" value="1"/>
</dbReference>
<dbReference type="CDD" id="cd05389">
    <property type="entry name" value="CobQ_N"/>
    <property type="match status" value="1"/>
</dbReference>
<dbReference type="PANTHER" id="PTHR21343:SF1">
    <property type="entry name" value="COBYRIC ACID SYNTHASE"/>
    <property type="match status" value="1"/>
</dbReference>
<dbReference type="GO" id="GO:0003824">
    <property type="term" value="F:catalytic activity"/>
    <property type="evidence" value="ECO:0007669"/>
    <property type="project" value="InterPro"/>
</dbReference>
<dbReference type="PROSITE" id="PS51274">
    <property type="entry name" value="GATASE_COBBQ"/>
    <property type="match status" value="1"/>
</dbReference>
<sequence length="513" mass="57712">MLQGTSSDVGKSILATALCRIFKQDQFAVTPFKSQNMALNSYITADGGEIGRAQAVQAFAAEVTPTVDMNPILLKPSREMMAEVIVHGKTVENMSAKAYRNHFIDQALQSINLSLQRLQNQYDVIVIEGAGSPAEINLKDRDIANMKIAELADAKVVLVADIDRGGVFASIVGTLELLSQQERDRIIGFIINKFRGDIELLQPGLTWLEERTGKKVLGVVPYITNLKIEAEDSLALTKTYQSSQQKFKQCTVRVGVIQFSKISNFTDFDCLQLEAMIDLQFIQSTDLETNFLDFDAIILPGTKNTMDDLYQLQISGIDRKIIQYANDGGLVIGICGGYQILGKHLYNPHSNDSEIEYLEGLGLIPVETRFEKTKITQQVVGEFVDSLFSDTHNCLGKTVKGFEIHTGRTEYLENAIPLIKIRLRSNTPTDSLDGCRNQMGNVFGSYFHGIFDNDIFRRMWINYMMIRKGQKPLDQSDFIKYEGSHDYQFDQLANIVRENVNIETIYQQISLYK</sequence>
<dbReference type="Pfam" id="PF07685">
    <property type="entry name" value="GATase_3"/>
    <property type="match status" value="1"/>
</dbReference>
<gene>
    <name evidence="4" type="primary">cobQ</name>
    <name evidence="7" type="ORF">BHU72_07985</name>
</gene>
<dbReference type="InterPro" id="IPR002586">
    <property type="entry name" value="CobQ/CobB/MinD/ParA_Nub-bd_dom"/>
</dbReference>
<dbReference type="InterPro" id="IPR029062">
    <property type="entry name" value="Class_I_gatase-like"/>
</dbReference>